<dbReference type="GO" id="GO:0045892">
    <property type="term" value="P:negative regulation of DNA-templated transcription"/>
    <property type="evidence" value="ECO:0007669"/>
    <property type="project" value="TreeGrafter"/>
</dbReference>
<reference evidence="6 7" key="1">
    <citation type="journal article" date="2016" name="Int. J. Syst. Evol. Microbiol.">
        <title>Agromyces aureus sp. nov., isolated from the rhizosphere of Salix caprea L. grown in a heavy-metal-contaminated soil.</title>
        <authorList>
            <person name="Corretto E."/>
            <person name="Antonielli L."/>
            <person name="Sessitsch A."/>
            <person name="Compant S."/>
            <person name="Gorfer M."/>
            <person name="Kuffner M."/>
            <person name="Brader G."/>
        </authorList>
    </citation>
    <scope>NUCLEOTIDE SEQUENCE [LARGE SCALE GENOMIC DNA]</scope>
    <source>
        <strain evidence="6 7">AR33</strain>
    </source>
</reference>
<dbReference type="InterPro" id="IPR029016">
    <property type="entry name" value="GAF-like_dom_sf"/>
</dbReference>
<evidence type="ECO:0008006" key="8">
    <source>
        <dbReference type="Google" id="ProtNLM"/>
    </source>
</evidence>
<dbReference type="EMBL" id="CP013979">
    <property type="protein sequence ID" value="ANJ26061.1"/>
    <property type="molecule type" value="Genomic_DNA"/>
</dbReference>
<dbReference type="OrthoDB" id="7274111at2"/>
<keyword evidence="3" id="KW-0804">Transcription</keyword>
<evidence type="ECO:0000313" key="6">
    <source>
        <dbReference type="EMBL" id="ANJ26061.1"/>
    </source>
</evidence>
<dbReference type="Gene3D" id="3.30.450.40">
    <property type="match status" value="1"/>
</dbReference>
<protein>
    <recommendedName>
        <fullName evidence="8">IclR family transcriptional regulator</fullName>
    </recommendedName>
</protein>
<sequence>MTNSTEVKAGTAPLSSNLKMLQLLDALADSSGPVGVSQLARQVGASRSIVHRQLVTLVAAGWLENLDNGTYALTLRAIRIGQAALRHAGLNARIAERIAAAAEALGEVVSLAAVDGDEIMVIERGVPTRGVRVTVSHGHRFPIIDSALGLVLTAYATPDDYRRLVGTGIELAEPAELESVRSHGYATVLDDEFDPIEVVAVPVGRAIGGVRYALSAHWPQGRTKVRDALSVLEPAARDLDDLISATNGLTSA</sequence>
<dbReference type="InterPro" id="IPR036390">
    <property type="entry name" value="WH_DNA-bd_sf"/>
</dbReference>
<dbReference type="STRING" id="453304.ATC03_04250"/>
<dbReference type="RefSeq" id="WP_067873526.1">
    <property type="nucleotide sequence ID" value="NZ_CP013979.1"/>
</dbReference>
<evidence type="ECO:0000259" key="4">
    <source>
        <dbReference type="PROSITE" id="PS51077"/>
    </source>
</evidence>
<gene>
    <name evidence="6" type="ORF">ATC03_04250</name>
</gene>
<evidence type="ECO:0000256" key="2">
    <source>
        <dbReference type="ARBA" id="ARBA00023125"/>
    </source>
</evidence>
<dbReference type="Pfam" id="PF09339">
    <property type="entry name" value="HTH_IclR"/>
    <property type="match status" value="1"/>
</dbReference>
<name>A0A191WCS3_9MICO</name>
<dbReference type="SUPFAM" id="SSF46785">
    <property type="entry name" value="Winged helix' DNA-binding domain"/>
    <property type="match status" value="1"/>
</dbReference>
<evidence type="ECO:0000259" key="5">
    <source>
        <dbReference type="PROSITE" id="PS51078"/>
    </source>
</evidence>
<evidence type="ECO:0000313" key="7">
    <source>
        <dbReference type="Proteomes" id="UP000078437"/>
    </source>
</evidence>
<keyword evidence="2" id="KW-0238">DNA-binding</keyword>
<dbReference type="AlphaFoldDB" id="A0A191WCS3"/>
<dbReference type="InterPro" id="IPR005471">
    <property type="entry name" value="Tscrpt_reg_IclR_N"/>
</dbReference>
<dbReference type="Gene3D" id="1.10.10.10">
    <property type="entry name" value="Winged helix-like DNA-binding domain superfamily/Winged helix DNA-binding domain"/>
    <property type="match status" value="1"/>
</dbReference>
<dbReference type="SMART" id="SM00346">
    <property type="entry name" value="HTH_ICLR"/>
    <property type="match status" value="1"/>
</dbReference>
<dbReference type="PROSITE" id="PS51078">
    <property type="entry name" value="ICLR_ED"/>
    <property type="match status" value="1"/>
</dbReference>
<dbReference type="PROSITE" id="PS51077">
    <property type="entry name" value="HTH_ICLR"/>
    <property type="match status" value="1"/>
</dbReference>
<evidence type="ECO:0000256" key="3">
    <source>
        <dbReference type="ARBA" id="ARBA00023163"/>
    </source>
</evidence>
<dbReference type="Proteomes" id="UP000078437">
    <property type="component" value="Chromosome"/>
</dbReference>
<feature type="domain" description="IclR-ED" evidence="5">
    <location>
        <begin position="76"/>
        <end position="249"/>
    </location>
</feature>
<feature type="domain" description="HTH iclR-type" evidence="4">
    <location>
        <begin position="14"/>
        <end position="75"/>
    </location>
</feature>
<dbReference type="PANTHER" id="PTHR30136">
    <property type="entry name" value="HELIX-TURN-HELIX TRANSCRIPTIONAL REGULATOR, ICLR FAMILY"/>
    <property type="match status" value="1"/>
</dbReference>
<dbReference type="InterPro" id="IPR050707">
    <property type="entry name" value="HTH_MetabolicPath_Reg"/>
</dbReference>
<reference evidence="7" key="2">
    <citation type="submission" date="2016-01" db="EMBL/GenBank/DDBJ databases">
        <title>Complete genome sequence of Agromyces aureus AR33T and comparison with related organisms.</title>
        <authorList>
            <person name="Corretto E."/>
            <person name="Antonielli L."/>
            <person name="Sessitsch A."/>
            <person name="Brader G."/>
        </authorList>
    </citation>
    <scope>NUCLEOTIDE SEQUENCE [LARGE SCALE GENOMIC DNA]</scope>
    <source>
        <strain evidence="7">AR33</strain>
    </source>
</reference>
<proteinExistence type="predicted"/>
<dbReference type="GO" id="GO:0003677">
    <property type="term" value="F:DNA binding"/>
    <property type="evidence" value="ECO:0007669"/>
    <property type="project" value="UniProtKB-KW"/>
</dbReference>
<dbReference type="Pfam" id="PF01614">
    <property type="entry name" value="IclR_C"/>
    <property type="match status" value="1"/>
</dbReference>
<organism evidence="6 7">
    <name type="scientific">Agromyces aureus</name>
    <dbReference type="NCBI Taxonomy" id="453304"/>
    <lineage>
        <taxon>Bacteria</taxon>
        <taxon>Bacillati</taxon>
        <taxon>Actinomycetota</taxon>
        <taxon>Actinomycetes</taxon>
        <taxon>Micrococcales</taxon>
        <taxon>Microbacteriaceae</taxon>
        <taxon>Agromyces</taxon>
    </lineage>
</organism>
<dbReference type="InterPro" id="IPR014757">
    <property type="entry name" value="Tscrpt_reg_IclR_C"/>
</dbReference>
<dbReference type="InterPro" id="IPR036388">
    <property type="entry name" value="WH-like_DNA-bd_sf"/>
</dbReference>
<dbReference type="PANTHER" id="PTHR30136:SF35">
    <property type="entry name" value="HTH-TYPE TRANSCRIPTIONAL REGULATOR RV1719"/>
    <property type="match status" value="1"/>
</dbReference>
<keyword evidence="7" id="KW-1185">Reference proteome</keyword>
<dbReference type="GO" id="GO:0003700">
    <property type="term" value="F:DNA-binding transcription factor activity"/>
    <property type="evidence" value="ECO:0007669"/>
    <property type="project" value="TreeGrafter"/>
</dbReference>
<accession>A0A191WCS3</accession>
<evidence type="ECO:0000256" key="1">
    <source>
        <dbReference type="ARBA" id="ARBA00023015"/>
    </source>
</evidence>
<keyword evidence="1" id="KW-0805">Transcription regulation</keyword>
<dbReference type="SUPFAM" id="SSF55781">
    <property type="entry name" value="GAF domain-like"/>
    <property type="match status" value="1"/>
</dbReference>
<dbReference type="KEGG" id="agy:ATC03_04250"/>